<proteinExistence type="predicted"/>
<reference evidence="2 3" key="1">
    <citation type="submission" date="2016-06" db="EMBL/GenBank/DDBJ databases">
        <authorList>
            <person name="Kjaerup R.B."/>
            <person name="Dalgaard T.S."/>
            <person name="Juul-Madsen H.R."/>
        </authorList>
    </citation>
    <scope>NUCLEOTIDE SEQUENCE [LARGE SCALE GENOMIC DNA]</scope>
    <source>
        <strain evidence="2 3">373-A1</strain>
    </source>
</reference>
<dbReference type="InterPro" id="IPR021683">
    <property type="entry name" value="DUF3267"/>
</dbReference>
<organism evidence="2 3">
    <name type="scientific">Clostridium paraputrificum</name>
    <dbReference type="NCBI Taxonomy" id="29363"/>
    <lineage>
        <taxon>Bacteria</taxon>
        <taxon>Bacillati</taxon>
        <taxon>Bacillota</taxon>
        <taxon>Clostridia</taxon>
        <taxon>Eubacteriales</taxon>
        <taxon>Clostridiaceae</taxon>
        <taxon>Clostridium</taxon>
    </lineage>
</organism>
<protein>
    <recommendedName>
        <fullName evidence="4">DUF3267 domain-containing protein</fullName>
    </recommendedName>
</protein>
<sequence>MIFLKDSYPIFNSKHEYIDIHPTSDDIYLRNIFKLFLILFYSLCFGLGIMMYTYHSKFVHSAFCFLGFLVISFIIVIPLHILLHILTLPGNFSDDELCVGFNKKYLDFFVIYNKPISKKNLIISSIFPLLFISIITFLLLVFEFTNMFMYALFCSNILMSTQDIYDTYILLKDKSEEEHTKYIKVENFIYKMNMK</sequence>
<evidence type="ECO:0000256" key="1">
    <source>
        <dbReference type="SAM" id="Phobius"/>
    </source>
</evidence>
<dbReference type="Proteomes" id="UP000092714">
    <property type="component" value="Unassembled WGS sequence"/>
</dbReference>
<keyword evidence="1" id="KW-0472">Membrane</keyword>
<feature type="transmembrane region" description="Helical" evidence="1">
    <location>
        <begin position="121"/>
        <end position="142"/>
    </location>
</feature>
<comment type="caution">
    <text evidence="2">The sequence shown here is derived from an EMBL/GenBank/DDBJ whole genome shotgun (WGS) entry which is preliminary data.</text>
</comment>
<dbReference type="AlphaFoldDB" id="A0A174DDD8"/>
<gene>
    <name evidence="2" type="ORF">CP373A1_05470</name>
</gene>
<feature type="transmembrane region" description="Helical" evidence="1">
    <location>
        <begin position="32"/>
        <end position="52"/>
    </location>
</feature>
<evidence type="ECO:0008006" key="4">
    <source>
        <dbReference type="Google" id="ProtNLM"/>
    </source>
</evidence>
<dbReference type="RefSeq" id="WP_055254075.1">
    <property type="nucleotide sequence ID" value="NZ_CYZW01000004.1"/>
</dbReference>
<keyword evidence="3" id="KW-1185">Reference proteome</keyword>
<dbReference type="Pfam" id="PF11667">
    <property type="entry name" value="DUF3267"/>
    <property type="match status" value="1"/>
</dbReference>
<keyword evidence="1" id="KW-0812">Transmembrane</keyword>
<feature type="transmembrane region" description="Helical" evidence="1">
    <location>
        <begin position="58"/>
        <end position="83"/>
    </location>
</feature>
<evidence type="ECO:0000313" key="3">
    <source>
        <dbReference type="Proteomes" id="UP000092714"/>
    </source>
</evidence>
<name>A0A174DDD8_9CLOT</name>
<evidence type="ECO:0000313" key="2">
    <source>
        <dbReference type="EMBL" id="OBY11403.1"/>
    </source>
</evidence>
<keyword evidence="1" id="KW-1133">Transmembrane helix</keyword>
<dbReference type="EMBL" id="MAPZ01000014">
    <property type="protein sequence ID" value="OBY11403.1"/>
    <property type="molecule type" value="Genomic_DNA"/>
</dbReference>
<accession>A0A174DDD8</accession>